<dbReference type="EMBL" id="CP015285">
    <property type="protein sequence ID" value="ANC91847.1"/>
    <property type="molecule type" value="Genomic_DNA"/>
</dbReference>
<dbReference type="STRING" id="1226968.A6A40_07955"/>
<gene>
    <name evidence="3" type="ORF">A6A40_07955</name>
</gene>
<dbReference type="InterPro" id="IPR031308">
    <property type="entry name" value="UCP028777"/>
</dbReference>
<dbReference type="OrthoDB" id="3238663at2"/>
<dbReference type="NCBIfam" id="NF008740">
    <property type="entry name" value="PRK11770.1-2"/>
    <property type="match status" value="1"/>
</dbReference>
<reference evidence="3 4" key="1">
    <citation type="journal article" date="2013" name="Int. J. Syst. Evol. Microbiol.">
        <title>Azospirillum humicireducens sp. nov., a nitrogen-fixing bacterium isolated from a microbial fuel cell.</title>
        <authorList>
            <person name="Zhou S."/>
            <person name="Han L."/>
            <person name="Wang Y."/>
            <person name="Yang G."/>
            <person name="Zhuang L."/>
            <person name="Hu P."/>
        </authorList>
    </citation>
    <scope>NUCLEOTIDE SEQUENCE [LARGE SCALE GENOMIC DNA]</scope>
    <source>
        <strain evidence="3 4">SgZ-5</strain>
    </source>
</reference>
<dbReference type="PIRSF" id="PIRSF028777">
    <property type="entry name" value="UCP028777"/>
    <property type="match status" value="1"/>
</dbReference>
<evidence type="ECO:0000313" key="4">
    <source>
        <dbReference type="Proteomes" id="UP000077405"/>
    </source>
</evidence>
<dbReference type="InterPro" id="IPR052937">
    <property type="entry name" value="Inner_membrane_protein"/>
</dbReference>
<accession>A0A161JH72</accession>
<dbReference type="Proteomes" id="UP000077405">
    <property type="component" value="Chromosome"/>
</dbReference>
<dbReference type="AlphaFoldDB" id="A0A161JH72"/>
<evidence type="ECO:0000313" key="3">
    <source>
        <dbReference type="EMBL" id="ANC91847.1"/>
    </source>
</evidence>
<feature type="domain" description="Inner membrane component" evidence="2">
    <location>
        <begin position="7"/>
        <end position="57"/>
    </location>
</feature>
<dbReference type="NCBIfam" id="NF008742">
    <property type="entry name" value="PRK11770.1-4"/>
    <property type="match status" value="1"/>
</dbReference>
<protein>
    <recommendedName>
        <fullName evidence="1">Inner membrane protein YccF</fullName>
    </recommendedName>
</protein>
<sequence>MPLLSLLLNALWLITGGIWMALGWLLAAVLMALSIIGLPWARSALTIAWYTLLPFGQTAVRRDEFRGREDMGTGALGFIGNVVWFVLAGWWLALGHLIAAVGLAITIIGLPFAWAHLKLALLALWPVGTEIVPAQDADRRRMLGRI</sequence>
<dbReference type="NCBIfam" id="NF008741">
    <property type="entry name" value="PRK11770.1-3"/>
    <property type="match status" value="1"/>
</dbReference>
<evidence type="ECO:0000259" key="2">
    <source>
        <dbReference type="Pfam" id="PF03733"/>
    </source>
</evidence>
<keyword evidence="1" id="KW-1003">Cell membrane</keyword>
<keyword evidence="4" id="KW-1185">Reference proteome</keyword>
<dbReference type="Pfam" id="PF03733">
    <property type="entry name" value="YccF"/>
    <property type="match status" value="2"/>
</dbReference>
<proteinExistence type="predicted"/>
<evidence type="ECO:0000256" key="1">
    <source>
        <dbReference type="PIRNR" id="PIRNR028777"/>
    </source>
</evidence>
<dbReference type="GO" id="GO:0005886">
    <property type="term" value="C:plasma membrane"/>
    <property type="evidence" value="ECO:0007669"/>
    <property type="project" value="UniProtKB-SubCell"/>
</dbReference>
<feature type="transmembrane region" description="Helical" evidence="1">
    <location>
        <begin position="97"/>
        <end position="117"/>
    </location>
</feature>
<dbReference type="PANTHER" id="PTHR42903">
    <property type="entry name" value="INNER MEMBRANE PROTEIN YCCF"/>
    <property type="match status" value="1"/>
</dbReference>
<dbReference type="InterPro" id="IPR005185">
    <property type="entry name" value="YccF"/>
</dbReference>
<dbReference type="PANTHER" id="PTHR42903:SF1">
    <property type="entry name" value="INNER MEMBRANE PROTEIN YCCF"/>
    <property type="match status" value="1"/>
</dbReference>
<keyword evidence="1" id="KW-0812">Transmembrane</keyword>
<organism evidence="3 4">
    <name type="scientific">Azospirillum humicireducens</name>
    <dbReference type="NCBI Taxonomy" id="1226968"/>
    <lineage>
        <taxon>Bacteria</taxon>
        <taxon>Pseudomonadati</taxon>
        <taxon>Pseudomonadota</taxon>
        <taxon>Alphaproteobacteria</taxon>
        <taxon>Rhodospirillales</taxon>
        <taxon>Azospirillaceae</taxon>
        <taxon>Azospirillum</taxon>
    </lineage>
</organism>
<dbReference type="KEGG" id="ahu:A6A40_07955"/>
<feature type="domain" description="Inner membrane component" evidence="2">
    <location>
        <begin position="79"/>
        <end position="128"/>
    </location>
</feature>
<name>A0A161JH72_9PROT</name>
<comment type="subcellular location">
    <subcellularLocation>
        <location evidence="1">Cell inner membrane</location>
        <topology evidence="1">Multi-pass membrane protein</topology>
    </subcellularLocation>
</comment>
<keyword evidence="1" id="KW-0997">Cell inner membrane</keyword>
<feature type="transmembrane region" description="Helical" evidence="1">
    <location>
        <begin position="71"/>
        <end position="91"/>
    </location>
</feature>
<feature type="transmembrane region" description="Helical" evidence="1">
    <location>
        <begin position="12"/>
        <end position="36"/>
    </location>
</feature>
<keyword evidence="1" id="KW-1133">Transmembrane helix</keyword>
<keyword evidence="1" id="KW-0472">Membrane</keyword>
<dbReference type="RefSeq" id="WP_063634931.1">
    <property type="nucleotide sequence ID" value="NZ_CP015285.1"/>
</dbReference>